<proteinExistence type="predicted"/>
<dbReference type="PANTHER" id="PTHR30146:SF153">
    <property type="entry name" value="LACTOSE OPERON REPRESSOR"/>
    <property type="match status" value="1"/>
</dbReference>
<dbReference type="CDD" id="cd01392">
    <property type="entry name" value="HTH_LacI"/>
    <property type="match status" value="1"/>
</dbReference>
<dbReference type="PANTHER" id="PTHR30146">
    <property type="entry name" value="LACI-RELATED TRANSCRIPTIONAL REPRESSOR"/>
    <property type="match status" value="1"/>
</dbReference>
<dbReference type="InterPro" id="IPR028082">
    <property type="entry name" value="Peripla_BP_I"/>
</dbReference>
<accession>A0A1L3JEP2</accession>
<dbReference type="EMBL" id="CP018154">
    <property type="protein sequence ID" value="APG63611.1"/>
    <property type="molecule type" value="Genomic_DNA"/>
</dbReference>
<sequence length="348" mass="37911">MNIKSSRGQKNGATIADVAKESGFSPMTVSRVINGESHVKDATREAVMAAVKKLDYSPNLAARSLAGAEQVRVGLLYSNPSAAYLSRFLVGCLEQARENHIQLIIEDCGSELAAIDAIKKLKASNVDGIIMSPPLCDSKNVLRAIEEVGMLAVVIANWRPPSAVSVIRIDDIGAARAMTNHIISLGHRDIGFIIGNPTHMASHERLVGFQEALKENNINLPEEYIEQGSFTYRSGLKAAEKLLSLPKPPTAIFASNDDMAAAAVTVAHRRHMDVPKDITICGFDDTDFAQSIWPELTTIHQPIAKMSREAVNMLVEQIRNKRSNKEIGSLDLLLDYTFVKRESDAAAP</sequence>
<dbReference type="CDD" id="cd01545">
    <property type="entry name" value="PBP1_SalR"/>
    <property type="match status" value="1"/>
</dbReference>
<feature type="domain" description="HTH lacI-type" evidence="4">
    <location>
        <begin position="13"/>
        <end position="67"/>
    </location>
</feature>
<dbReference type="SUPFAM" id="SSF53822">
    <property type="entry name" value="Periplasmic binding protein-like I"/>
    <property type="match status" value="1"/>
</dbReference>
<dbReference type="Gene3D" id="3.40.50.2300">
    <property type="match status" value="2"/>
</dbReference>
<keyword evidence="2" id="KW-0238">DNA-binding</keyword>
<evidence type="ECO:0000256" key="1">
    <source>
        <dbReference type="ARBA" id="ARBA00023015"/>
    </source>
</evidence>
<dbReference type="InterPro" id="IPR046335">
    <property type="entry name" value="LacI/GalR-like_sensor"/>
</dbReference>
<dbReference type="Gene3D" id="1.10.260.40">
    <property type="entry name" value="lambda repressor-like DNA-binding domains"/>
    <property type="match status" value="1"/>
</dbReference>
<dbReference type="STRING" id="1913578.LPB140_05375"/>
<dbReference type="KEGG" id="sphl:LPB140_05375"/>
<dbReference type="OrthoDB" id="7939625at2"/>
<dbReference type="SUPFAM" id="SSF47413">
    <property type="entry name" value="lambda repressor-like DNA-binding domains"/>
    <property type="match status" value="1"/>
</dbReference>
<gene>
    <name evidence="5" type="ORF">LPB140_05375</name>
</gene>
<dbReference type="InterPro" id="IPR000843">
    <property type="entry name" value="HTH_LacI"/>
</dbReference>
<dbReference type="GO" id="GO:0003700">
    <property type="term" value="F:DNA-binding transcription factor activity"/>
    <property type="evidence" value="ECO:0007669"/>
    <property type="project" value="TreeGrafter"/>
</dbReference>
<dbReference type="GO" id="GO:0000976">
    <property type="term" value="F:transcription cis-regulatory region binding"/>
    <property type="evidence" value="ECO:0007669"/>
    <property type="project" value="TreeGrafter"/>
</dbReference>
<dbReference type="InterPro" id="IPR010982">
    <property type="entry name" value="Lambda_DNA-bd_dom_sf"/>
</dbReference>
<keyword evidence="1" id="KW-0805">Transcription regulation</keyword>
<evidence type="ECO:0000313" key="6">
    <source>
        <dbReference type="Proteomes" id="UP000242561"/>
    </source>
</evidence>
<evidence type="ECO:0000259" key="4">
    <source>
        <dbReference type="PROSITE" id="PS50932"/>
    </source>
</evidence>
<dbReference type="SMART" id="SM00354">
    <property type="entry name" value="HTH_LACI"/>
    <property type="match status" value="1"/>
</dbReference>
<name>A0A1L3JEP2_9SPHN</name>
<evidence type="ECO:0000256" key="2">
    <source>
        <dbReference type="ARBA" id="ARBA00023125"/>
    </source>
</evidence>
<dbReference type="Pfam" id="PF00356">
    <property type="entry name" value="LacI"/>
    <property type="match status" value="1"/>
</dbReference>
<dbReference type="Pfam" id="PF13377">
    <property type="entry name" value="Peripla_BP_3"/>
    <property type="match status" value="1"/>
</dbReference>
<evidence type="ECO:0000256" key="3">
    <source>
        <dbReference type="ARBA" id="ARBA00023163"/>
    </source>
</evidence>
<dbReference type="PROSITE" id="PS50932">
    <property type="entry name" value="HTH_LACI_2"/>
    <property type="match status" value="1"/>
</dbReference>
<organism evidence="5 6">
    <name type="scientific">Sphingorhabdus lutea</name>
    <dbReference type="NCBI Taxonomy" id="1913578"/>
    <lineage>
        <taxon>Bacteria</taxon>
        <taxon>Pseudomonadati</taxon>
        <taxon>Pseudomonadota</taxon>
        <taxon>Alphaproteobacteria</taxon>
        <taxon>Sphingomonadales</taxon>
        <taxon>Sphingomonadaceae</taxon>
        <taxon>Sphingorhabdus</taxon>
    </lineage>
</organism>
<dbReference type="AlphaFoldDB" id="A0A1L3JEP2"/>
<keyword evidence="6" id="KW-1185">Reference proteome</keyword>
<evidence type="ECO:0000313" key="5">
    <source>
        <dbReference type="EMBL" id="APG63611.1"/>
    </source>
</evidence>
<reference evidence="5 6" key="1">
    <citation type="submission" date="2016-11" db="EMBL/GenBank/DDBJ databases">
        <title>Sphingorhabdus sp. LPB0140, isolated from marine environment.</title>
        <authorList>
            <person name="Kim E."/>
            <person name="Yi H."/>
        </authorList>
    </citation>
    <scope>NUCLEOTIDE SEQUENCE [LARGE SCALE GENOMIC DNA]</scope>
    <source>
        <strain evidence="5 6">LPB0140</strain>
    </source>
</reference>
<protein>
    <submittedName>
        <fullName evidence="5">LacI family transcriptional regulator</fullName>
    </submittedName>
</protein>
<keyword evidence="3" id="KW-0804">Transcription</keyword>
<dbReference type="Proteomes" id="UP000242561">
    <property type="component" value="Chromosome"/>
</dbReference>